<evidence type="ECO:0000313" key="6">
    <source>
        <dbReference type="EMBL" id="QDH24727.1"/>
    </source>
</evidence>
<feature type="transmembrane region" description="Helical" evidence="5">
    <location>
        <begin position="60"/>
        <end position="80"/>
    </location>
</feature>
<dbReference type="PANTHER" id="PTHR35371">
    <property type="entry name" value="INNER MEMBRANE PROTEIN"/>
    <property type="match status" value="1"/>
</dbReference>
<dbReference type="Gene3D" id="1.20.120.550">
    <property type="entry name" value="Membrane associated eicosanoid/glutathione metabolism-like domain"/>
    <property type="match status" value="1"/>
</dbReference>
<protein>
    <recommendedName>
        <fullName evidence="8">MAPEG family protein</fullName>
    </recommendedName>
</protein>
<keyword evidence="7" id="KW-1185">Reference proteome</keyword>
<evidence type="ECO:0008006" key="8">
    <source>
        <dbReference type="Google" id="ProtNLM"/>
    </source>
</evidence>
<evidence type="ECO:0000256" key="1">
    <source>
        <dbReference type="ARBA" id="ARBA00004370"/>
    </source>
</evidence>
<feature type="transmembrane region" description="Helical" evidence="5">
    <location>
        <begin position="112"/>
        <end position="130"/>
    </location>
</feature>
<comment type="subcellular location">
    <subcellularLocation>
        <location evidence="1">Membrane</location>
    </subcellularLocation>
</comment>
<dbReference type="Pfam" id="PF01124">
    <property type="entry name" value="MAPEG"/>
    <property type="match status" value="1"/>
</dbReference>
<evidence type="ECO:0000256" key="2">
    <source>
        <dbReference type="ARBA" id="ARBA00022692"/>
    </source>
</evidence>
<dbReference type="SUPFAM" id="SSF161084">
    <property type="entry name" value="MAPEG domain-like"/>
    <property type="match status" value="1"/>
</dbReference>
<dbReference type="PANTHER" id="PTHR35371:SF1">
    <property type="entry name" value="BLR7753 PROTEIN"/>
    <property type="match status" value="1"/>
</dbReference>
<dbReference type="OrthoDB" id="7743618at2"/>
<keyword evidence="3 5" id="KW-1133">Transmembrane helix</keyword>
<sequence length="131" mass="14267">MKVEVGVIAGVILLALVNIFWASIARTKQYGTQWNVGARDGDTPPLNPFPARLKRAQENLFETLPLFLGAILTALAVNHTGWKTQWGGILYLGARVAYLPIYAAGIPVIRTLIFFVSLIGLLLVLFGAVFS</sequence>
<dbReference type="GO" id="GO:0016020">
    <property type="term" value="C:membrane"/>
    <property type="evidence" value="ECO:0007669"/>
    <property type="project" value="UniProtKB-SubCell"/>
</dbReference>
<dbReference type="AlphaFoldDB" id="A0A4Y6V8B9"/>
<proteinExistence type="predicted"/>
<keyword evidence="2 5" id="KW-0812">Transmembrane</keyword>
<evidence type="ECO:0000256" key="5">
    <source>
        <dbReference type="SAM" id="Phobius"/>
    </source>
</evidence>
<dbReference type="Proteomes" id="UP000317214">
    <property type="component" value="Chromosome"/>
</dbReference>
<organism evidence="6 7">
    <name type="scientific">Neokomagataea tanensis</name>
    <dbReference type="NCBI Taxonomy" id="661191"/>
    <lineage>
        <taxon>Bacteria</taxon>
        <taxon>Pseudomonadati</taxon>
        <taxon>Pseudomonadota</taxon>
        <taxon>Alphaproteobacteria</taxon>
        <taxon>Acetobacterales</taxon>
        <taxon>Acetobacteraceae</taxon>
        <taxon>Neokomagataea</taxon>
    </lineage>
</organism>
<dbReference type="EMBL" id="CP032485">
    <property type="protein sequence ID" value="QDH24727.1"/>
    <property type="molecule type" value="Genomic_DNA"/>
</dbReference>
<evidence type="ECO:0000256" key="3">
    <source>
        <dbReference type="ARBA" id="ARBA00022989"/>
    </source>
</evidence>
<dbReference type="InterPro" id="IPR023352">
    <property type="entry name" value="MAPEG-like_dom_sf"/>
</dbReference>
<keyword evidence="4 5" id="KW-0472">Membrane</keyword>
<evidence type="ECO:0000313" key="7">
    <source>
        <dbReference type="Proteomes" id="UP000317214"/>
    </source>
</evidence>
<name>A0A4Y6V8B9_9PROT</name>
<reference evidence="6 7" key="1">
    <citation type="submission" date="2018-09" db="EMBL/GenBank/DDBJ databases">
        <title>The complete genome sequence of Neokomagataea tanensis NBRC 106556(T).</title>
        <authorList>
            <person name="Chua K.-O."/>
            <person name="See-Too W.-S."/>
            <person name="Hong K.-W."/>
            <person name="Yin W.-F."/>
            <person name="Chan K.-G."/>
        </authorList>
    </citation>
    <scope>NUCLEOTIDE SEQUENCE [LARGE SCALE GENOMIC DNA]</scope>
    <source>
        <strain evidence="7">AH13 \ NBRC 106556</strain>
    </source>
</reference>
<evidence type="ECO:0000256" key="4">
    <source>
        <dbReference type="ARBA" id="ARBA00023136"/>
    </source>
</evidence>
<dbReference type="InterPro" id="IPR001129">
    <property type="entry name" value="Membr-assoc_MAPEG"/>
</dbReference>
<gene>
    <name evidence="6" type="ORF">D5366_05215</name>
</gene>
<dbReference type="RefSeq" id="WP_141492569.1">
    <property type="nucleotide sequence ID" value="NZ_CP032485.1"/>
</dbReference>
<dbReference type="KEGG" id="ntn:D5366_05215"/>
<feature type="transmembrane region" description="Helical" evidence="5">
    <location>
        <begin position="6"/>
        <end position="24"/>
    </location>
</feature>
<accession>A0A4Y6V8B9</accession>